<dbReference type="Pfam" id="PF05736">
    <property type="entry name" value="OprF"/>
    <property type="match status" value="1"/>
</dbReference>
<protein>
    <recommendedName>
        <fullName evidence="2">Outer membrane porin F N-terminal domain-containing protein</fullName>
    </recommendedName>
</protein>
<feature type="chain" id="PRO_5026075303" description="Outer membrane porin F N-terminal domain-containing protein" evidence="1">
    <location>
        <begin position="20"/>
        <end position="231"/>
    </location>
</feature>
<keyword evidence="1" id="KW-0732">Signal</keyword>
<keyword evidence="4" id="KW-1185">Reference proteome</keyword>
<sequence>MKKILVAVVTVFTFTFVSAQEETQPQEFGFLQKDIFVEGNIGFSGSKNTDSDVTGDIGERKYNTFNFTPKVGYFVTDELAVGIRLNLGNSKSEYTQFGSPNVVNETKVNSYGGGLFARYYFLELGKRFKTYSELGVSYSSIKSEISESGNPILNSDREIKSFNAGLDLGIQYFVTSRMAINFALSNVLNFNSSTSKEKIAQTESKSTGFYSNLNSFTNFFDTPTFGLTYKL</sequence>
<dbReference type="Proteomes" id="UP000431264">
    <property type="component" value="Unassembled WGS sequence"/>
</dbReference>
<organism evidence="3 4">
    <name type="scientific">Flavobacterium profundi</name>
    <dbReference type="NCBI Taxonomy" id="1774945"/>
    <lineage>
        <taxon>Bacteria</taxon>
        <taxon>Pseudomonadati</taxon>
        <taxon>Bacteroidota</taxon>
        <taxon>Flavobacteriia</taxon>
        <taxon>Flavobacteriales</taxon>
        <taxon>Flavobacteriaceae</taxon>
        <taxon>Flavobacterium</taxon>
    </lineage>
</organism>
<dbReference type="InterPro" id="IPR008722">
    <property type="entry name" value="OprF_membrane_N"/>
</dbReference>
<evidence type="ECO:0000259" key="2">
    <source>
        <dbReference type="Pfam" id="PF05736"/>
    </source>
</evidence>
<dbReference type="OrthoDB" id="945117at2"/>
<feature type="signal peptide" evidence="1">
    <location>
        <begin position="1"/>
        <end position="19"/>
    </location>
</feature>
<feature type="domain" description="Outer membrane porin F N-terminal" evidence="2">
    <location>
        <begin position="62"/>
        <end position="144"/>
    </location>
</feature>
<name>A0A6I4IUF2_9FLAO</name>
<dbReference type="Gene3D" id="2.40.160.20">
    <property type="match status" value="1"/>
</dbReference>
<accession>A0A6I4IUF2</accession>
<evidence type="ECO:0000313" key="3">
    <source>
        <dbReference type="EMBL" id="MVO10435.1"/>
    </source>
</evidence>
<reference evidence="4" key="1">
    <citation type="submission" date="2019-05" db="EMBL/GenBank/DDBJ databases">
        <title>Flavobacterium profundi sp. nov., isolated from a deep-sea seamount.</title>
        <authorList>
            <person name="Zhang D.-C."/>
        </authorList>
    </citation>
    <scope>NUCLEOTIDE SEQUENCE [LARGE SCALE GENOMIC DNA]</scope>
    <source>
        <strain evidence="4">TP390</strain>
    </source>
</reference>
<evidence type="ECO:0000313" key="4">
    <source>
        <dbReference type="Proteomes" id="UP000431264"/>
    </source>
</evidence>
<dbReference type="RefSeq" id="WP_140998861.1">
    <property type="nucleotide sequence ID" value="NZ_VDCZ01000012.1"/>
</dbReference>
<proteinExistence type="predicted"/>
<dbReference type="SUPFAM" id="SSF56925">
    <property type="entry name" value="OMPA-like"/>
    <property type="match status" value="1"/>
</dbReference>
<comment type="caution">
    <text evidence="3">The sequence shown here is derived from an EMBL/GenBank/DDBJ whole genome shotgun (WGS) entry which is preliminary data.</text>
</comment>
<dbReference type="InterPro" id="IPR011250">
    <property type="entry name" value="OMP/PagP_B-barrel"/>
</dbReference>
<gene>
    <name evidence="3" type="ORF">GOQ30_14770</name>
</gene>
<dbReference type="AlphaFoldDB" id="A0A6I4IUF2"/>
<dbReference type="EMBL" id="WQLW01000012">
    <property type="protein sequence ID" value="MVO10435.1"/>
    <property type="molecule type" value="Genomic_DNA"/>
</dbReference>
<evidence type="ECO:0000256" key="1">
    <source>
        <dbReference type="SAM" id="SignalP"/>
    </source>
</evidence>